<protein>
    <submittedName>
        <fullName evidence="2">Uncharacterized protein</fullName>
    </submittedName>
</protein>
<dbReference type="AlphaFoldDB" id="A0A9X0CPG2"/>
<dbReference type="Proteomes" id="UP001163046">
    <property type="component" value="Unassembled WGS sequence"/>
</dbReference>
<evidence type="ECO:0000313" key="3">
    <source>
        <dbReference type="Proteomes" id="UP001163046"/>
    </source>
</evidence>
<evidence type="ECO:0000313" key="2">
    <source>
        <dbReference type="EMBL" id="KAJ7365534.1"/>
    </source>
</evidence>
<dbReference type="EMBL" id="MU827303">
    <property type="protein sequence ID" value="KAJ7365534.1"/>
    <property type="molecule type" value="Genomic_DNA"/>
</dbReference>
<organism evidence="2 3">
    <name type="scientific">Desmophyllum pertusum</name>
    <dbReference type="NCBI Taxonomy" id="174260"/>
    <lineage>
        <taxon>Eukaryota</taxon>
        <taxon>Metazoa</taxon>
        <taxon>Cnidaria</taxon>
        <taxon>Anthozoa</taxon>
        <taxon>Hexacorallia</taxon>
        <taxon>Scleractinia</taxon>
        <taxon>Caryophylliina</taxon>
        <taxon>Caryophylliidae</taxon>
        <taxon>Desmophyllum</taxon>
    </lineage>
</organism>
<evidence type="ECO:0000256" key="1">
    <source>
        <dbReference type="SAM" id="MobiDB-lite"/>
    </source>
</evidence>
<keyword evidence="3" id="KW-1185">Reference proteome</keyword>
<feature type="region of interest" description="Disordered" evidence="1">
    <location>
        <begin position="19"/>
        <end position="69"/>
    </location>
</feature>
<accession>A0A9X0CPG2</accession>
<sequence>MSFTAYELDLFANVDFEDGELLGSDSENEDLKKDAPRSHVVVPGNPQLPPAQVQPPTQPQGKSIPPQVSKFPMKQSARYNPYVRPAQNFISRPTFKFRNYNDLKVQKIDVPVGPLAGRIKRFFLAFVDAMNNRKMRGTDARSLTKTINGAWEDMAIKKFEEASSLKDTMYNIVFNRVGINVFIHNFNPETNYIEELKDWVEKNISLPLKNLEKLYNLDKKYRRDIDENLSAIKNSRELKAYLIAELRKMEGSSSFNEIETQSFWEVVTSSSIHRKVEVTNKMRDFYQNALGKSLEEENAATKILNIQWGAMQRFPEWDFFALNQIALKNRVDAEREIYADMESPVLKENWDSFEDRVFFCESTDKKASAAFVTDMAIEYNSIISSLMHNDKDFNFIRRYGEHARQMLGLHRFNENCKRKGFRLSRLASLFENDPSRNMNIWFNEVK</sequence>
<gene>
    <name evidence="2" type="ORF">OS493_005646</name>
</gene>
<feature type="compositionally biased region" description="Pro residues" evidence="1">
    <location>
        <begin position="46"/>
        <end position="58"/>
    </location>
</feature>
<reference evidence="2" key="1">
    <citation type="submission" date="2023-01" db="EMBL/GenBank/DDBJ databases">
        <title>Genome assembly of the deep-sea coral Lophelia pertusa.</title>
        <authorList>
            <person name="Herrera S."/>
            <person name="Cordes E."/>
        </authorList>
    </citation>
    <scope>NUCLEOTIDE SEQUENCE</scope>
    <source>
        <strain evidence="2">USNM1676648</strain>
        <tissue evidence="2">Polyp</tissue>
    </source>
</reference>
<comment type="caution">
    <text evidence="2">The sequence shown here is derived from an EMBL/GenBank/DDBJ whole genome shotgun (WGS) entry which is preliminary data.</text>
</comment>
<proteinExistence type="predicted"/>
<name>A0A9X0CPG2_9CNID</name>